<organism evidence="2 3">
    <name type="scientific">Paraconiothyrium brasiliense</name>
    <dbReference type="NCBI Taxonomy" id="300254"/>
    <lineage>
        <taxon>Eukaryota</taxon>
        <taxon>Fungi</taxon>
        <taxon>Dikarya</taxon>
        <taxon>Ascomycota</taxon>
        <taxon>Pezizomycotina</taxon>
        <taxon>Dothideomycetes</taxon>
        <taxon>Pleosporomycetidae</taxon>
        <taxon>Pleosporales</taxon>
        <taxon>Massarineae</taxon>
        <taxon>Didymosphaeriaceae</taxon>
        <taxon>Paraconiothyrium</taxon>
    </lineage>
</organism>
<protein>
    <recommendedName>
        <fullName evidence="1">F-box domain-containing protein</fullName>
    </recommendedName>
</protein>
<gene>
    <name evidence="2" type="ORF">SLS60_004753</name>
</gene>
<sequence length="480" mass="55229">MWFSLPVELQRQCLQSLDVKTLRCFRLVNKSVSTLATEILFGTVRLYHPEQGIDLLDDESDEDTEKGIPESVQKYNNILENDSLCPLVRTVIFYTFDPNNNDEDDYDQSESDLDESYEKSLKSVSRFPNLREVRMVFSRICAVDNEMSAWTKDVAETVSFRTDVLNALLKGLCVNQKHSMPHFDSLTIKNLQDHISDSVYDSLVFAPVLRKLRRLNLCIATESDDAAPEHDINKPGCHKMFNNDLCTRWLAPLQGQLTHLSLYATQCLWGFWPFCDLRPLHFPHLQSLSLGNWTIAHEWQIDWILSHGATVEELLLDDCPIITAAYLGEEHVNTHFPGLEPLHVSERGWKIFIKELDLRWHHVFPRFSTGLPKLRHFAIGQGEWYEQKMFEERHELAPRLIHDRYYIFDNGIGPSQWVGGGGHWVLSNARNADENGRRGHALNTGEGQRTTYYFPACDEEDREALAELLGVVEGRSDAKV</sequence>
<dbReference type="PANTHER" id="PTHR42057:SF2">
    <property type="entry name" value="F-BOX DOMAIN PROTEIN (AFU_ORTHOLOGUE AFUA_4G00200)-RELATED"/>
    <property type="match status" value="1"/>
</dbReference>
<evidence type="ECO:0000313" key="2">
    <source>
        <dbReference type="EMBL" id="KAL1605209.1"/>
    </source>
</evidence>
<reference evidence="2 3" key="1">
    <citation type="submission" date="2024-02" db="EMBL/GenBank/DDBJ databases">
        <title>De novo assembly and annotation of 12 fungi associated with fruit tree decline syndrome in Ontario, Canada.</title>
        <authorList>
            <person name="Sulman M."/>
            <person name="Ellouze W."/>
            <person name="Ilyukhin E."/>
        </authorList>
    </citation>
    <scope>NUCLEOTIDE SEQUENCE [LARGE SCALE GENOMIC DNA]</scope>
    <source>
        <strain evidence="2 3">M42-189</strain>
    </source>
</reference>
<dbReference type="Pfam" id="PF00646">
    <property type="entry name" value="F-box"/>
    <property type="match status" value="1"/>
</dbReference>
<feature type="domain" description="F-box" evidence="1">
    <location>
        <begin position="2"/>
        <end position="36"/>
    </location>
</feature>
<comment type="caution">
    <text evidence="2">The sequence shown here is derived from an EMBL/GenBank/DDBJ whole genome shotgun (WGS) entry which is preliminary data.</text>
</comment>
<evidence type="ECO:0000313" key="3">
    <source>
        <dbReference type="Proteomes" id="UP001521785"/>
    </source>
</evidence>
<dbReference type="SUPFAM" id="SSF52047">
    <property type="entry name" value="RNI-like"/>
    <property type="match status" value="1"/>
</dbReference>
<dbReference type="InterPro" id="IPR001810">
    <property type="entry name" value="F-box_dom"/>
</dbReference>
<name>A0ABR3RL94_9PLEO</name>
<keyword evidence="3" id="KW-1185">Reference proteome</keyword>
<evidence type="ECO:0000259" key="1">
    <source>
        <dbReference type="Pfam" id="PF00646"/>
    </source>
</evidence>
<dbReference type="PANTHER" id="PTHR42057">
    <property type="entry name" value="F-BOX DOMAIN PROTEIN (AFU_ORTHOLOGUE AFUA_4G00200)"/>
    <property type="match status" value="1"/>
</dbReference>
<dbReference type="Proteomes" id="UP001521785">
    <property type="component" value="Unassembled WGS sequence"/>
</dbReference>
<dbReference type="EMBL" id="JAKJXO020000005">
    <property type="protein sequence ID" value="KAL1605209.1"/>
    <property type="molecule type" value="Genomic_DNA"/>
</dbReference>
<proteinExistence type="predicted"/>
<accession>A0ABR3RL94</accession>